<protein>
    <submittedName>
        <fullName evidence="2">Uncharacterized protein</fullName>
    </submittedName>
</protein>
<reference evidence="2" key="1">
    <citation type="submission" date="2021-01" db="EMBL/GenBank/DDBJ databases">
        <authorList>
            <person name="Corre E."/>
            <person name="Pelletier E."/>
            <person name="Niang G."/>
            <person name="Scheremetjew M."/>
            <person name="Finn R."/>
            <person name="Kale V."/>
            <person name="Holt S."/>
            <person name="Cochrane G."/>
            <person name="Meng A."/>
            <person name="Brown T."/>
            <person name="Cohen L."/>
        </authorList>
    </citation>
    <scope>NUCLEOTIDE SEQUENCE</scope>
    <source>
        <strain evidence="2">RCC3387</strain>
    </source>
</reference>
<feature type="region of interest" description="Disordered" evidence="1">
    <location>
        <begin position="1"/>
        <end position="36"/>
    </location>
</feature>
<sequence>MGGNCCTPGPEDAAANDGSVTVQPSAQGNTMTKRSAAAPAQAQARAAPAASAGGLSWALALQDLEKAETLAYGSVFNGFGPGGGGVALDHAGLKNFVSENCAIPYSDVDTKLIQIAASKDEMLISLSDFLNIMRDNSMSDDVILQKFMGLSEGEDTMASMDCRSGLAMLQDPDLLGACVNHVGNANWESILDAVMQFAEPTVTTEAWTAYCKRVARTARVAYVARLQMP</sequence>
<proteinExistence type="predicted"/>
<dbReference type="EMBL" id="HBGW01054654">
    <property type="protein sequence ID" value="CAD9591403.1"/>
    <property type="molecule type" value="Transcribed_RNA"/>
</dbReference>
<organism evidence="2">
    <name type="scientific">Zooxanthella nutricula</name>
    <dbReference type="NCBI Taxonomy" id="1333877"/>
    <lineage>
        <taxon>Eukaryota</taxon>
        <taxon>Sar</taxon>
        <taxon>Alveolata</taxon>
        <taxon>Dinophyceae</taxon>
        <taxon>Peridiniales</taxon>
        <taxon>Peridiniales incertae sedis</taxon>
        <taxon>Zooxanthella</taxon>
    </lineage>
</organism>
<dbReference type="AlphaFoldDB" id="A0A7S2KZI4"/>
<accession>A0A7S2KZI4</accession>
<evidence type="ECO:0000256" key="1">
    <source>
        <dbReference type="SAM" id="MobiDB-lite"/>
    </source>
</evidence>
<name>A0A7S2KZI4_9DINO</name>
<gene>
    <name evidence="2" type="ORF">BRAN1462_LOCUS34682</name>
</gene>
<feature type="compositionally biased region" description="Polar residues" evidence="1">
    <location>
        <begin position="18"/>
        <end position="33"/>
    </location>
</feature>
<evidence type="ECO:0000313" key="2">
    <source>
        <dbReference type="EMBL" id="CAD9591403.1"/>
    </source>
</evidence>